<dbReference type="InterPro" id="IPR017850">
    <property type="entry name" value="Alkaline_phosphatase_core_sf"/>
</dbReference>
<dbReference type="Pfam" id="PF00884">
    <property type="entry name" value="Sulfatase"/>
    <property type="match status" value="1"/>
</dbReference>
<dbReference type="PANTHER" id="PTHR42693">
    <property type="entry name" value="ARYLSULFATASE FAMILY MEMBER"/>
    <property type="match status" value="1"/>
</dbReference>
<name>A0A6L9SDQ9_9ACTN</name>
<evidence type="ECO:0000259" key="5">
    <source>
        <dbReference type="Pfam" id="PF00884"/>
    </source>
</evidence>
<evidence type="ECO:0000313" key="6">
    <source>
        <dbReference type="EMBL" id="NEE03227.1"/>
    </source>
</evidence>
<gene>
    <name evidence="6" type="ORF">G1H10_23960</name>
</gene>
<evidence type="ECO:0000256" key="2">
    <source>
        <dbReference type="ARBA" id="ARBA00022723"/>
    </source>
</evidence>
<dbReference type="SUPFAM" id="SSF53649">
    <property type="entry name" value="Alkaline phosphatase-like"/>
    <property type="match status" value="1"/>
</dbReference>
<organism evidence="6 7">
    <name type="scientific">Phytoactinopolyspora halotolerans</name>
    <dbReference type="NCBI Taxonomy" id="1981512"/>
    <lineage>
        <taxon>Bacteria</taxon>
        <taxon>Bacillati</taxon>
        <taxon>Actinomycetota</taxon>
        <taxon>Actinomycetes</taxon>
        <taxon>Jiangellales</taxon>
        <taxon>Jiangellaceae</taxon>
        <taxon>Phytoactinopolyspora</taxon>
    </lineage>
</organism>
<protein>
    <submittedName>
        <fullName evidence="6">Arylsulfatase</fullName>
    </submittedName>
</protein>
<keyword evidence="3" id="KW-0378">Hydrolase</keyword>
<dbReference type="AlphaFoldDB" id="A0A6L9SDQ9"/>
<dbReference type="FunFam" id="3.40.720.10:FF:000047">
    <property type="entry name" value="Arylsulfatase"/>
    <property type="match status" value="1"/>
</dbReference>
<keyword evidence="4" id="KW-0106">Calcium</keyword>
<reference evidence="6 7" key="1">
    <citation type="submission" date="2020-02" db="EMBL/GenBank/DDBJ databases">
        <authorList>
            <person name="Li X.-J."/>
            <person name="Han X.-M."/>
        </authorList>
    </citation>
    <scope>NUCLEOTIDE SEQUENCE [LARGE SCALE GENOMIC DNA]</scope>
    <source>
        <strain evidence="6 7">CCTCC AB 2017055</strain>
    </source>
</reference>
<comment type="similarity">
    <text evidence="1">Belongs to the sulfatase family.</text>
</comment>
<keyword evidence="2" id="KW-0479">Metal-binding</keyword>
<evidence type="ECO:0000256" key="4">
    <source>
        <dbReference type="ARBA" id="ARBA00022837"/>
    </source>
</evidence>
<evidence type="ECO:0000256" key="3">
    <source>
        <dbReference type="ARBA" id="ARBA00022801"/>
    </source>
</evidence>
<keyword evidence="7" id="KW-1185">Reference proteome</keyword>
<dbReference type="InterPro" id="IPR000917">
    <property type="entry name" value="Sulfatase_N"/>
</dbReference>
<dbReference type="Proteomes" id="UP000475214">
    <property type="component" value="Unassembled WGS sequence"/>
</dbReference>
<dbReference type="GO" id="GO:0004065">
    <property type="term" value="F:arylsulfatase activity"/>
    <property type="evidence" value="ECO:0007669"/>
    <property type="project" value="TreeGrafter"/>
</dbReference>
<sequence>MSKESLMSDDRPNVVLVLADDLGYSDLGCYGSEIETPHLDALAEGGIRMRHFTTTARCSPSRASLLTGLHPHQTGIGVLTADDGPGGYPGNLNDRCVTIAEVLAAAGYATYMSGKWHVAHEKDEPSPAWPTRRGFQRFFGTLDGGGNYFAPRGLRRGEDDISAEAREDPDFYYTDAITDNAVAFIREHAETGDRRPFFCYVAYTAPHFPLHARDADIARYAGRYAEGWDVVRERRFARMRELGVVGEEAELSPRDPRVPAWDDAEDREWEQRRMEVYAAMVEVMDRGIGRIVEQLHAADQLENTVFVFLSDNGGCAEEIPPRLGSDDGPGPAIIPTATTDGGEVYVGRHPERTPGGEDTFMFCGPPWANVSNTPFRHHKRWTHEGGIASPFIVHWPRGLEDRAGTICDATHYLPDVMPTLLEITGVRYPVQPPGRDPLPLEGVGMVRSWRGAPRDDARCQFYEHLGNGAVRRGRWKLVREYPADWELYDMDADPVELHDVAGDHPDLVRELAYEWAAWSARCGVVPRERILELSRWGLTTGS</sequence>
<dbReference type="GO" id="GO:0046872">
    <property type="term" value="F:metal ion binding"/>
    <property type="evidence" value="ECO:0007669"/>
    <property type="project" value="UniProtKB-KW"/>
</dbReference>
<dbReference type="EMBL" id="JAAGOA010000020">
    <property type="protein sequence ID" value="NEE03227.1"/>
    <property type="molecule type" value="Genomic_DNA"/>
</dbReference>
<dbReference type="InterPro" id="IPR050738">
    <property type="entry name" value="Sulfatase"/>
</dbReference>
<evidence type="ECO:0000256" key="1">
    <source>
        <dbReference type="ARBA" id="ARBA00008779"/>
    </source>
</evidence>
<accession>A0A6L9SDQ9</accession>
<dbReference type="Gene3D" id="3.40.720.10">
    <property type="entry name" value="Alkaline Phosphatase, subunit A"/>
    <property type="match status" value="1"/>
</dbReference>
<dbReference type="PROSITE" id="PS00149">
    <property type="entry name" value="SULFATASE_2"/>
    <property type="match status" value="1"/>
</dbReference>
<dbReference type="PANTHER" id="PTHR42693:SF53">
    <property type="entry name" value="ENDO-4-O-SULFATASE"/>
    <property type="match status" value="1"/>
</dbReference>
<dbReference type="CDD" id="cd16025">
    <property type="entry name" value="PAS_like"/>
    <property type="match status" value="1"/>
</dbReference>
<feature type="domain" description="Sulfatase N-terminal" evidence="5">
    <location>
        <begin position="12"/>
        <end position="426"/>
    </location>
</feature>
<comment type="caution">
    <text evidence="6">The sequence shown here is derived from an EMBL/GenBank/DDBJ whole genome shotgun (WGS) entry which is preliminary data.</text>
</comment>
<dbReference type="Gene3D" id="3.30.1120.10">
    <property type="match status" value="1"/>
</dbReference>
<evidence type="ECO:0000313" key="7">
    <source>
        <dbReference type="Proteomes" id="UP000475214"/>
    </source>
</evidence>
<proteinExistence type="inferred from homology"/>
<dbReference type="InterPro" id="IPR024607">
    <property type="entry name" value="Sulfatase_CS"/>
</dbReference>